<organism evidence="3 4">
    <name type="scientific">Zoarces viviparus</name>
    <name type="common">Viviparous eelpout</name>
    <name type="synonym">Blennius viviparus</name>
    <dbReference type="NCBI Taxonomy" id="48416"/>
    <lineage>
        <taxon>Eukaryota</taxon>
        <taxon>Metazoa</taxon>
        <taxon>Chordata</taxon>
        <taxon>Craniata</taxon>
        <taxon>Vertebrata</taxon>
        <taxon>Euteleostomi</taxon>
        <taxon>Actinopterygii</taxon>
        <taxon>Neopterygii</taxon>
        <taxon>Teleostei</taxon>
        <taxon>Neoteleostei</taxon>
        <taxon>Acanthomorphata</taxon>
        <taxon>Eupercaria</taxon>
        <taxon>Perciformes</taxon>
        <taxon>Cottioidei</taxon>
        <taxon>Zoarcales</taxon>
        <taxon>Zoarcidae</taxon>
        <taxon>Zoarcinae</taxon>
        <taxon>Zoarces</taxon>
    </lineage>
</organism>
<dbReference type="Gene3D" id="1.10.4020.10">
    <property type="entry name" value="DNA breaking-rejoining enzymes"/>
    <property type="match status" value="1"/>
</dbReference>
<name>A0AAW1E150_ZOAVI</name>
<dbReference type="EMBL" id="JBCEZU010000586">
    <property type="protein sequence ID" value="KAK9515987.1"/>
    <property type="molecule type" value="Genomic_DNA"/>
</dbReference>
<gene>
    <name evidence="3" type="ORF">VZT92_026582</name>
</gene>
<dbReference type="Proteomes" id="UP001488805">
    <property type="component" value="Unassembled WGS sequence"/>
</dbReference>
<protein>
    <recommendedName>
        <fullName evidence="2">SCAN box domain-containing protein</fullName>
    </recommendedName>
</protein>
<reference evidence="3 4" key="1">
    <citation type="journal article" date="2024" name="Genome Biol. Evol.">
        <title>Chromosome-level genome assembly of the viviparous eelpout Zoarces viviparus.</title>
        <authorList>
            <person name="Fuhrmann N."/>
            <person name="Brasseur M.V."/>
            <person name="Bakowski C.E."/>
            <person name="Podsiadlowski L."/>
            <person name="Prost S."/>
            <person name="Krehenwinkel H."/>
            <person name="Mayer C."/>
        </authorList>
    </citation>
    <scope>NUCLEOTIDE SEQUENCE [LARGE SCALE GENOMIC DNA]</scope>
    <source>
        <strain evidence="3">NO-MEL_2022_Ind0_liver</strain>
    </source>
</reference>
<evidence type="ECO:0000259" key="2">
    <source>
        <dbReference type="Pfam" id="PF02023"/>
    </source>
</evidence>
<keyword evidence="4" id="KW-1185">Reference proteome</keyword>
<dbReference type="InterPro" id="IPR038269">
    <property type="entry name" value="SCAN_sf"/>
</dbReference>
<dbReference type="AlphaFoldDB" id="A0AAW1E150"/>
<feature type="region of interest" description="Disordered" evidence="1">
    <location>
        <begin position="65"/>
        <end position="88"/>
    </location>
</feature>
<evidence type="ECO:0000256" key="1">
    <source>
        <dbReference type="SAM" id="MobiDB-lite"/>
    </source>
</evidence>
<proteinExistence type="predicted"/>
<evidence type="ECO:0000313" key="3">
    <source>
        <dbReference type="EMBL" id="KAK9515987.1"/>
    </source>
</evidence>
<accession>A0AAW1E150</accession>
<dbReference type="Pfam" id="PF02023">
    <property type="entry name" value="SCAN"/>
    <property type="match status" value="1"/>
</dbReference>
<evidence type="ECO:0000313" key="4">
    <source>
        <dbReference type="Proteomes" id="UP001488805"/>
    </source>
</evidence>
<dbReference type="SUPFAM" id="SSF47353">
    <property type="entry name" value="Retrovirus capsid dimerization domain-like"/>
    <property type="match status" value="1"/>
</dbReference>
<comment type="caution">
    <text evidence="3">The sequence shown here is derived from an EMBL/GenBank/DDBJ whole genome shotgun (WGS) entry which is preliminary data.</text>
</comment>
<feature type="domain" description="SCAN box" evidence="2">
    <location>
        <begin position="9"/>
        <end position="62"/>
    </location>
</feature>
<sequence length="88" mass="9705">MDRLGLSPEDHQRRFREARLGPEDRPFAYAQWLKDAGTRWLQPEGPGDTQEAIEKVVLEQFVGGAAGSNIGMGPIPPPYETGGRHHPG</sequence>
<dbReference type="InterPro" id="IPR003309">
    <property type="entry name" value="SCAN_dom"/>
</dbReference>